<dbReference type="STRING" id="4795.A0A225W1J2"/>
<dbReference type="Pfam" id="PF25597">
    <property type="entry name" value="SH3_retrovirus"/>
    <property type="match status" value="1"/>
</dbReference>
<sequence>WTEAVNTAAWIINRILNSVTVKTPYEIVYKSKPQLKNVKVFGALGYVHIPNEKRRKLYAKALKCRFLGYEDGMKGYRVLNVTTGKVQIVHTVKFMETTNPQYLMDDEEEQVSTMPVMNGQLSTGSMEIVPADVEAGDVIPLQRDVSGNREIVPYESTHPMITRSRTRHIDETDDPEEGCASKKQIILSSTTGTKRQKMP</sequence>
<keyword evidence="2" id="KW-0479">Metal-binding</keyword>
<proteinExistence type="predicted"/>
<feature type="domain" description="Retroviral polymerase SH3-like" evidence="11">
    <location>
        <begin position="45"/>
        <end position="100"/>
    </location>
</feature>
<protein>
    <submittedName>
        <fullName evidence="12">Polyprotein</fullName>
    </submittedName>
</protein>
<dbReference type="GO" id="GO:0004519">
    <property type="term" value="F:endonuclease activity"/>
    <property type="evidence" value="ECO:0007669"/>
    <property type="project" value="UniProtKB-KW"/>
</dbReference>
<keyword evidence="13" id="KW-1185">Reference proteome</keyword>
<evidence type="ECO:0000256" key="2">
    <source>
        <dbReference type="ARBA" id="ARBA00022723"/>
    </source>
</evidence>
<dbReference type="PANTHER" id="PTHR42648:SF11">
    <property type="entry name" value="TRANSPOSON TY4-P GAG-POL POLYPROTEIN"/>
    <property type="match status" value="1"/>
</dbReference>
<reference evidence="13" key="1">
    <citation type="submission" date="2017-03" db="EMBL/GenBank/DDBJ databases">
        <title>Phytopthora megakarya and P. palmivora, two closely related causual agents of cacao black pod achieved similar genome size and gene model numbers by different mechanisms.</title>
        <authorList>
            <person name="Ali S."/>
            <person name="Shao J."/>
            <person name="Larry D.J."/>
            <person name="Kronmiller B."/>
            <person name="Shen D."/>
            <person name="Strem M.D."/>
            <person name="Melnick R.L."/>
            <person name="Guiltinan M.J."/>
            <person name="Tyler B.M."/>
            <person name="Meinhardt L.W."/>
            <person name="Bailey B.A."/>
        </authorList>
    </citation>
    <scope>NUCLEOTIDE SEQUENCE [LARGE SCALE GENOMIC DNA]</scope>
    <source>
        <strain evidence="13">zdho120</strain>
    </source>
</reference>
<dbReference type="GO" id="GO:0006310">
    <property type="term" value="P:DNA recombination"/>
    <property type="evidence" value="ECO:0007669"/>
    <property type="project" value="UniProtKB-KW"/>
</dbReference>
<keyword evidence="8" id="KW-0808">Transferase</keyword>
<dbReference type="Proteomes" id="UP000198211">
    <property type="component" value="Unassembled WGS sequence"/>
</dbReference>
<evidence type="ECO:0000256" key="9">
    <source>
        <dbReference type="ARBA" id="ARBA00023172"/>
    </source>
</evidence>
<keyword evidence="8" id="KW-0548">Nucleotidyltransferase</keyword>
<accession>A0A225W1J2</accession>
<keyword evidence="8" id="KW-0239">DNA-directed DNA polymerase</keyword>
<dbReference type="InterPro" id="IPR057670">
    <property type="entry name" value="SH3_retrovirus"/>
</dbReference>
<evidence type="ECO:0000256" key="7">
    <source>
        <dbReference type="ARBA" id="ARBA00022918"/>
    </source>
</evidence>
<keyword evidence="3" id="KW-0255">Endonuclease</keyword>
<keyword evidence="5" id="KW-0460">Magnesium</keyword>
<keyword evidence="7" id="KW-0695">RNA-directed DNA polymerase</keyword>
<name>A0A225W1J2_9STRA</name>
<dbReference type="InterPro" id="IPR039537">
    <property type="entry name" value="Retrotran_Ty1/copia-like"/>
</dbReference>
<dbReference type="AlphaFoldDB" id="A0A225W1J2"/>
<dbReference type="GO" id="GO:0015074">
    <property type="term" value="P:DNA integration"/>
    <property type="evidence" value="ECO:0007669"/>
    <property type="project" value="UniProtKB-KW"/>
</dbReference>
<keyword evidence="9" id="KW-0233">DNA recombination</keyword>
<dbReference type="PANTHER" id="PTHR42648">
    <property type="entry name" value="TRANSPOSASE, PUTATIVE-RELATED"/>
    <property type="match status" value="1"/>
</dbReference>
<keyword evidence="4" id="KW-0378">Hydrolase</keyword>
<organism evidence="12 13">
    <name type="scientific">Phytophthora megakarya</name>
    <dbReference type="NCBI Taxonomy" id="4795"/>
    <lineage>
        <taxon>Eukaryota</taxon>
        <taxon>Sar</taxon>
        <taxon>Stramenopiles</taxon>
        <taxon>Oomycota</taxon>
        <taxon>Peronosporomycetes</taxon>
        <taxon>Peronosporales</taxon>
        <taxon>Peronosporaceae</taxon>
        <taxon>Phytophthora</taxon>
    </lineage>
</organism>
<dbReference type="OrthoDB" id="89942at2759"/>
<evidence type="ECO:0000313" key="13">
    <source>
        <dbReference type="Proteomes" id="UP000198211"/>
    </source>
</evidence>
<evidence type="ECO:0000256" key="10">
    <source>
        <dbReference type="SAM" id="MobiDB-lite"/>
    </source>
</evidence>
<keyword evidence="6" id="KW-0229">DNA integration</keyword>
<dbReference type="GO" id="GO:0046872">
    <property type="term" value="F:metal ion binding"/>
    <property type="evidence" value="ECO:0007669"/>
    <property type="project" value="UniProtKB-KW"/>
</dbReference>
<dbReference type="GO" id="GO:0003887">
    <property type="term" value="F:DNA-directed DNA polymerase activity"/>
    <property type="evidence" value="ECO:0007669"/>
    <property type="project" value="UniProtKB-KW"/>
</dbReference>
<feature type="non-terminal residue" evidence="12">
    <location>
        <position position="1"/>
    </location>
</feature>
<keyword evidence="1" id="KW-0540">Nuclease</keyword>
<dbReference type="EMBL" id="NBNE01002361">
    <property type="protein sequence ID" value="OWZ10710.1"/>
    <property type="molecule type" value="Genomic_DNA"/>
</dbReference>
<evidence type="ECO:0000313" key="12">
    <source>
        <dbReference type="EMBL" id="OWZ10710.1"/>
    </source>
</evidence>
<evidence type="ECO:0000256" key="8">
    <source>
        <dbReference type="ARBA" id="ARBA00022932"/>
    </source>
</evidence>
<evidence type="ECO:0000259" key="11">
    <source>
        <dbReference type="Pfam" id="PF25597"/>
    </source>
</evidence>
<dbReference type="GO" id="GO:0003964">
    <property type="term" value="F:RNA-directed DNA polymerase activity"/>
    <property type="evidence" value="ECO:0007669"/>
    <property type="project" value="UniProtKB-KW"/>
</dbReference>
<evidence type="ECO:0000256" key="5">
    <source>
        <dbReference type="ARBA" id="ARBA00022842"/>
    </source>
</evidence>
<feature type="region of interest" description="Disordered" evidence="10">
    <location>
        <begin position="169"/>
        <end position="199"/>
    </location>
</feature>
<evidence type="ECO:0000256" key="4">
    <source>
        <dbReference type="ARBA" id="ARBA00022801"/>
    </source>
</evidence>
<evidence type="ECO:0000256" key="3">
    <source>
        <dbReference type="ARBA" id="ARBA00022759"/>
    </source>
</evidence>
<dbReference type="GO" id="GO:0016787">
    <property type="term" value="F:hydrolase activity"/>
    <property type="evidence" value="ECO:0007669"/>
    <property type="project" value="UniProtKB-KW"/>
</dbReference>
<gene>
    <name evidence="12" type="ORF">PHMEG_00016395</name>
</gene>
<evidence type="ECO:0000256" key="6">
    <source>
        <dbReference type="ARBA" id="ARBA00022908"/>
    </source>
</evidence>
<comment type="caution">
    <text evidence="12">The sequence shown here is derived from an EMBL/GenBank/DDBJ whole genome shotgun (WGS) entry which is preliminary data.</text>
</comment>
<evidence type="ECO:0000256" key="1">
    <source>
        <dbReference type="ARBA" id="ARBA00022722"/>
    </source>
</evidence>